<comment type="similarity">
    <text evidence="2 6">Belongs to the peroxisomal membrane protein PXMP2/4 family.</text>
</comment>
<evidence type="ECO:0000313" key="8">
    <source>
        <dbReference type="Proteomes" id="UP001217417"/>
    </source>
</evidence>
<evidence type="ECO:0000256" key="1">
    <source>
        <dbReference type="ARBA" id="ARBA00004141"/>
    </source>
</evidence>
<keyword evidence="4" id="KW-1133">Transmembrane helix</keyword>
<gene>
    <name evidence="7" type="ORF">POJ06DRAFT_279720</name>
</gene>
<keyword evidence="8" id="KW-1185">Reference proteome</keyword>
<reference evidence="7" key="1">
    <citation type="submission" date="2023-03" db="EMBL/GenBank/DDBJ databases">
        <title>Near-Complete genome sequence of Lipomyces tetrasporous NRRL Y-64009, an oleaginous yeast capable of growing on lignocellulosic hydrolysates.</title>
        <authorList>
            <consortium name="Lawrence Berkeley National Laboratory"/>
            <person name="Jagtap S.S."/>
            <person name="Liu J.-J."/>
            <person name="Walukiewicz H.E."/>
            <person name="Pangilinan J."/>
            <person name="Lipzen A."/>
            <person name="Ahrendt S."/>
            <person name="Koriabine M."/>
            <person name="Cobaugh K."/>
            <person name="Salamov A."/>
            <person name="Yoshinaga Y."/>
            <person name="Ng V."/>
            <person name="Daum C."/>
            <person name="Grigoriev I.V."/>
            <person name="Slininger P.J."/>
            <person name="Dien B.S."/>
            <person name="Jin Y.-S."/>
            <person name="Rao C.V."/>
        </authorList>
    </citation>
    <scope>NUCLEOTIDE SEQUENCE</scope>
    <source>
        <strain evidence="7">NRRL Y-64009</strain>
    </source>
</reference>
<evidence type="ECO:0000256" key="4">
    <source>
        <dbReference type="ARBA" id="ARBA00022989"/>
    </source>
</evidence>
<proteinExistence type="inferred from homology"/>
<dbReference type="GO" id="GO:0016020">
    <property type="term" value="C:membrane"/>
    <property type="evidence" value="ECO:0007669"/>
    <property type="project" value="UniProtKB-SubCell"/>
</dbReference>
<keyword evidence="5" id="KW-0472">Membrane</keyword>
<evidence type="ECO:0000256" key="5">
    <source>
        <dbReference type="ARBA" id="ARBA00023136"/>
    </source>
</evidence>
<protein>
    <submittedName>
        <fullName evidence="7">Uncharacterized protein</fullName>
    </submittedName>
</protein>
<dbReference type="GO" id="GO:0005739">
    <property type="term" value="C:mitochondrion"/>
    <property type="evidence" value="ECO:0007669"/>
    <property type="project" value="TreeGrafter"/>
</dbReference>
<comment type="caution">
    <text evidence="7">The sequence shown here is derived from an EMBL/GenBank/DDBJ whole genome shotgun (WGS) entry which is preliminary data.</text>
</comment>
<dbReference type="PANTHER" id="PTHR11266">
    <property type="entry name" value="PEROXISOMAL MEMBRANE PROTEIN 2, PXMP2 MPV17"/>
    <property type="match status" value="1"/>
</dbReference>
<dbReference type="RefSeq" id="XP_056047680.1">
    <property type="nucleotide sequence ID" value="XM_056189836.1"/>
</dbReference>
<comment type="subcellular location">
    <subcellularLocation>
        <location evidence="1">Membrane</location>
        <topology evidence="1">Multi-pass membrane protein</topology>
    </subcellularLocation>
</comment>
<dbReference type="PANTHER" id="PTHR11266:SF113">
    <property type="entry name" value="MEMBRANE PROTEIN, MPV17_PMP22 FAMILY, PUTATIVE (AFU_ORTHOLOGUE AFUA_1G13840)-RELATED"/>
    <property type="match status" value="1"/>
</dbReference>
<organism evidence="7 8">
    <name type="scientific">Lipomyces tetrasporus</name>
    <dbReference type="NCBI Taxonomy" id="54092"/>
    <lineage>
        <taxon>Eukaryota</taxon>
        <taxon>Fungi</taxon>
        <taxon>Dikarya</taxon>
        <taxon>Ascomycota</taxon>
        <taxon>Saccharomycotina</taxon>
        <taxon>Lipomycetes</taxon>
        <taxon>Lipomycetales</taxon>
        <taxon>Lipomycetaceae</taxon>
        <taxon>Lipomyces</taxon>
    </lineage>
</organism>
<evidence type="ECO:0000313" key="7">
    <source>
        <dbReference type="EMBL" id="KAJ8104230.1"/>
    </source>
</evidence>
<accession>A0AAD7VWY4</accession>
<name>A0AAD7VWY4_9ASCO</name>
<sequence>MTTISSGASDASATAKRNALSSSTVFESYRRFHDNKPYTTQALQSLLVGLVGDSLSQLLLTPDEEYSPLRTFKVMVTGSVLSLPTFAWVKFMAKNINHSNMIISVALKVVANQLCFAPFFLSSFLTTGFLAQGIFDPNEIINRLKQRVPIAWMNGCMFWPNIVILNFTLVPPHFRGLVNSAASVVWQAYLSWLTFSSKNSVQVAIDKEVAIEHKVGNAVAETLHLDQATAAARSASRR</sequence>
<dbReference type="InterPro" id="IPR007248">
    <property type="entry name" value="Mpv17_PMP22"/>
</dbReference>
<dbReference type="AlphaFoldDB" id="A0AAD7VWY4"/>
<evidence type="ECO:0000256" key="2">
    <source>
        <dbReference type="ARBA" id="ARBA00006824"/>
    </source>
</evidence>
<keyword evidence="3" id="KW-0812">Transmembrane</keyword>
<dbReference type="Proteomes" id="UP001217417">
    <property type="component" value="Unassembled WGS sequence"/>
</dbReference>
<evidence type="ECO:0000256" key="6">
    <source>
        <dbReference type="RuleBase" id="RU363053"/>
    </source>
</evidence>
<dbReference type="GeneID" id="80885002"/>
<dbReference type="EMBL" id="JARPMG010000001">
    <property type="protein sequence ID" value="KAJ8104230.1"/>
    <property type="molecule type" value="Genomic_DNA"/>
</dbReference>
<evidence type="ECO:0000256" key="3">
    <source>
        <dbReference type="ARBA" id="ARBA00022692"/>
    </source>
</evidence>
<dbReference type="Pfam" id="PF04117">
    <property type="entry name" value="Mpv17_PMP22"/>
    <property type="match status" value="1"/>
</dbReference>